<dbReference type="RefSeq" id="WP_058273755.1">
    <property type="nucleotide sequence ID" value="NZ_CYPS01000042.1"/>
</dbReference>
<accession>A0A0P1E5K4</accession>
<dbReference type="EMBL" id="CYPS01000042">
    <property type="protein sequence ID" value="CUH43726.1"/>
    <property type="molecule type" value="Genomic_DNA"/>
</dbReference>
<proteinExistence type="predicted"/>
<reference evidence="2" key="1">
    <citation type="submission" date="2015-09" db="EMBL/GenBank/DDBJ databases">
        <authorList>
            <person name="Rodrigo-Torres L."/>
            <person name="Arahal D.R."/>
        </authorList>
    </citation>
    <scope>NUCLEOTIDE SEQUENCE [LARGE SCALE GENOMIC DNA]</scope>
    <source>
        <strain evidence="2">CECT 4293</strain>
    </source>
</reference>
<protein>
    <recommendedName>
        <fullName evidence="3">DUF1127 domain-containing protein</fullName>
    </recommendedName>
</protein>
<dbReference type="Proteomes" id="UP000050786">
    <property type="component" value="Unassembled WGS sequence"/>
</dbReference>
<organism evidence="1 2">
    <name type="scientific">Ruegeria atlantica</name>
    <dbReference type="NCBI Taxonomy" id="81569"/>
    <lineage>
        <taxon>Bacteria</taxon>
        <taxon>Pseudomonadati</taxon>
        <taxon>Pseudomonadota</taxon>
        <taxon>Alphaproteobacteria</taxon>
        <taxon>Rhodobacterales</taxon>
        <taxon>Roseobacteraceae</taxon>
        <taxon>Ruegeria</taxon>
    </lineage>
</organism>
<gene>
    <name evidence="1" type="ORF">RUM4293_02621</name>
</gene>
<evidence type="ECO:0000313" key="1">
    <source>
        <dbReference type="EMBL" id="CUH43726.1"/>
    </source>
</evidence>
<dbReference type="AlphaFoldDB" id="A0A0P1E5K4"/>
<evidence type="ECO:0000313" key="2">
    <source>
        <dbReference type="Proteomes" id="UP000050786"/>
    </source>
</evidence>
<name>A0A0P1E5K4_9RHOB</name>
<evidence type="ECO:0008006" key="3">
    <source>
        <dbReference type="Google" id="ProtNLM"/>
    </source>
</evidence>
<keyword evidence="2" id="KW-1185">Reference proteome</keyword>
<sequence length="67" mass="7571">MFDVIPPSKQLPPTTSALQLFDRAMQLRAISADIVRAAQYLDSFSDQELSELGINRSDLDDTIQRFI</sequence>